<evidence type="ECO:0000313" key="3">
    <source>
        <dbReference type="Proteomes" id="UP000748531"/>
    </source>
</evidence>
<reference evidence="2" key="1">
    <citation type="submission" date="2019-05" db="EMBL/GenBank/DDBJ databases">
        <title>Annotation for the trematode Paragonimus heterotremus.</title>
        <authorList>
            <person name="Choi Y.-J."/>
        </authorList>
    </citation>
    <scope>NUCLEOTIDE SEQUENCE</scope>
    <source>
        <strain evidence="2">LC</strain>
    </source>
</reference>
<keyword evidence="3" id="KW-1185">Reference proteome</keyword>
<feature type="coiled-coil region" evidence="1">
    <location>
        <begin position="74"/>
        <end position="101"/>
    </location>
</feature>
<comment type="caution">
    <text evidence="2">The sequence shown here is derived from an EMBL/GenBank/DDBJ whole genome shotgun (WGS) entry which is preliminary data.</text>
</comment>
<dbReference type="OrthoDB" id="19996at2759"/>
<gene>
    <name evidence="2" type="ORF">PHET_12141</name>
</gene>
<dbReference type="EMBL" id="LUCH01012709">
    <property type="protein sequence ID" value="KAF5395473.1"/>
    <property type="molecule type" value="Genomic_DNA"/>
</dbReference>
<dbReference type="Proteomes" id="UP000748531">
    <property type="component" value="Unassembled WGS sequence"/>
</dbReference>
<evidence type="ECO:0000256" key="1">
    <source>
        <dbReference type="SAM" id="Coils"/>
    </source>
</evidence>
<evidence type="ECO:0000313" key="2">
    <source>
        <dbReference type="EMBL" id="KAF5395473.1"/>
    </source>
</evidence>
<protein>
    <submittedName>
        <fullName evidence="2">Uncharacterized protein</fullName>
    </submittedName>
</protein>
<keyword evidence="1" id="KW-0175">Coiled coil</keyword>
<name>A0A8J4T098_9TREM</name>
<dbReference type="AlphaFoldDB" id="A0A8J4T098"/>
<accession>A0A8J4T098</accession>
<sequence length="125" mass="14499">MTEIPKPSQTNVYKQDLVSRQLLKDQEQMHLIRSSDPGLLESVRLQHQRDLVVIRQQIRQLDERLSGPNAKNEMKRYVLELEQLKVNLEAACKRAKQVNNLPYLAGEQHKLDVVTDELKMIGSKL</sequence>
<organism evidence="2 3">
    <name type="scientific">Paragonimus heterotremus</name>
    <dbReference type="NCBI Taxonomy" id="100268"/>
    <lineage>
        <taxon>Eukaryota</taxon>
        <taxon>Metazoa</taxon>
        <taxon>Spiralia</taxon>
        <taxon>Lophotrochozoa</taxon>
        <taxon>Platyhelminthes</taxon>
        <taxon>Trematoda</taxon>
        <taxon>Digenea</taxon>
        <taxon>Plagiorchiida</taxon>
        <taxon>Troglotremata</taxon>
        <taxon>Troglotrematidae</taxon>
        <taxon>Paragonimus</taxon>
    </lineage>
</organism>
<proteinExistence type="predicted"/>